<gene>
    <name evidence="3" type="ORF">BHAOGJBA_2546</name>
</gene>
<feature type="transmembrane region" description="Helical" evidence="1">
    <location>
        <begin position="181"/>
        <end position="201"/>
    </location>
</feature>
<feature type="domain" description="VTT" evidence="2">
    <location>
        <begin position="90"/>
        <end position="204"/>
    </location>
</feature>
<dbReference type="Pfam" id="PF09335">
    <property type="entry name" value="VTT_dom"/>
    <property type="match status" value="1"/>
</dbReference>
<dbReference type="AlphaFoldDB" id="A0AAV4ZMF5"/>
<evidence type="ECO:0000259" key="2">
    <source>
        <dbReference type="Pfam" id="PF09335"/>
    </source>
</evidence>
<feature type="transmembrane region" description="Helical" evidence="1">
    <location>
        <begin position="26"/>
        <end position="48"/>
    </location>
</feature>
<accession>A0AAV4ZMF5</accession>
<name>A0AAV4ZMF5_9HYPH</name>
<dbReference type="PANTHER" id="PTHR46826:SF1">
    <property type="entry name" value="TVP38_TMEM64 FAMILY MEMBRANE PROTEIN YDJX"/>
    <property type="match status" value="1"/>
</dbReference>
<feature type="transmembrane region" description="Helical" evidence="1">
    <location>
        <begin position="68"/>
        <end position="87"/>
    </location>
</feature>
<protein>
    <recommendedName>
        <fullName evidence="2">VTT domain-containing protein</fullName>
    </recommendedName>
</protein>
<dbReference type="InterPro" id="IPR053240">
    <property type="entry name" value="VTT_domain"/>
</dbReference>
<proteinExistence type="predicted"/>
<reference evidence="3" key="1">
    <citation type="journal article" date="2016" name="Front. Microbiol.">
        <title>Genome Sequence of the Piezophilic, Mesophilic Sulfate-Reducing Bacterium Desulfovibrio indicus J2T.</title>
        <authorList>
            <person name="Cao J."/>
            <person name="Maignien L."/>
            <person name="Shao Z."/>
            <person name="Alain K."/>
            <person name="Jebbar M."/>
        </authorList>
    </citation>
    <scope>NUCLEOTIDE SEQUENCE</scope>
    <source>
        <strain evidence="3">DSM 16372</strain>
    </source>
</reference>
<dbReference type="InterPro" id="IPR032816">
    <property type="entry name" value="VTT_dom"/>
</dbReference>
<feature type="transmembrane region" description="Helical" evidence="1">
    <location>
        <begin position="152"/>
        <end position="169"/>
    </location>
</feature>
<dbReference type="EMBL" id="BPQO01000009">
    <property type="protein sequence ID" value="GJD89021.1"/>
    <property type="molecule type" value="Genomic_DNA"/>
</dbReference>
<organism evidence="3 4">
    <name type="scientific">Methylobacterium hispanicum</name>
    <dbReference type="NCBI Taxonomy" id="270350"/>
    <lineage>
        <taxon>Bacteria</taxon>
        <taxon>Pseudomonadati</taxon>
        <taxon>Pseudomonadota</taxon>
        <taxon>Alphaproteobacteria</taxon>
        <taxon>Hyphomicrobiales</taxon>
        <taxon>Methylobacteriaceae</taxon>
        <taxon>Methylobacterium</taxon>
    </lineage>
</organism>
<keyword evidence="1" id="KW-0472">Membrane</keyword>
<sequence length="270" mass="27532">MSGRAERGGESRPGGGPGRGRLALRWLPLALLVGISLAALLTGTARLLSLDALLASRAWLHAFVSADYVRALVAAYLVYVGAVVISVPATLMLTMVCGFLFGIVTGALVAVAAATTGAAIVFSIGRGPGADLLDRVAGPRLAALAAGFRRDAFGYIAFLRLLPLFPFWVTNLAPAAFGVPLRTFAAATLLGLLPGAFVYAATGAGIDEVVAAHEAAKAACRSAADLGCDETLTLSALVTPKMVLGLGALAALALLSALLRPLLARRQATD</sequence>
<evidence type="ECO:0000256" key="1">
    <source>
        <dbReference type="SAM" id="Phobius"/>
    </source>
</evidence>
<reference evidence="3" key="2">
    <citation type="submission" date="2021-08" db="EMBL/GenBank/DDBJ databases">
        <authorList>
            <person name="Tani A."/>
            <person name="Ola A."/>
            <person name="Ogura Y."/>
            <person name="Katsura K."/>
            <person name="Hayashi T."/>
        </authorList>
    </citation>
    <scope>NUCLEOTIDE SEQUENCE</scope>
    <source>
        <strain evidence="3">DSM 16372</strain>
    </source>
</reference>
<keyword evidence="4" id="KW-1185">Reference proteome</keyword>
<feature type="transmembrane region" description="Helical" evidence="1">
    <location>
        <begin position="99"/>
        <end position="124"/>
    </location>
</feature>
<dbReference type="Proteomes" id="UP001055247">
    <property type="component" value="Unassembled WGS sequence"/>
</dbReference>
<feature type="transmembrane region" description="Helical" evidence="1">
    <location>
        <begin position="242"/>
        <end position="263"/>
    </location>
</feature>
<evidence type="ECO:0000313" key="3">
    <source>
        <dbReference type="EMBL" id="GJD89021.1"/>
    </source>
</evidence>
<keyword evidence="1" id="KW-0812">Transmembrane</keyword>
<dbReference type="PANTHER" id="PTHR46826">
    <property type="match status" value="1"/>
</dbReference>
<keyword evidence="1" id="KW-1133">Transmembrane helix</keyword>
<comment type="caution">
    <text evidence="3">The sequence shown here is derived from an EMBL/GenBank/DDBJ whole genome shotgun (WGS) entry which is preliminary data.</text>
</comment>
<evidence type="ECO:0000313" key="4">
    <source>
        <dbReference type="Proteomes" id="UP001055247"/>
    </source>
</evidence>